<evidence type="ECO:0000256" key="1">
    <source>
        <dbReference type="ARBA" id="ARBA00004123"/>
    </source>
</evidence>
<dbReference type="GO" id="GO:0051525">
    <property type="term" value="F:NFAT protein binding"/>
    <property type="evidence" value="ECO:0007669"/>
    <property type="project" value="Ensembl"/>
</dbReference>
<keyword evidence="4" id="KW-0863">Zinc-finger</keyword>
<dbReference type="Bgee" id="ENSOANG00000013584">
    <property type="expression patterns" value="Expressed in testis and 1 other cell type or tissue"/>
</dbReference>
<keyword evidence="8" id="KW-0804">Transcription</keyword>
<dbReference type="GO" id="GO:0035035">
    <property type="term" value="F:histone acetyltransferase binding"/>
    <property type="evidence" value="ECO:0007669"/>
    <property type="project" value="Ensembl"/>
</dbReference>
<keyword evidence="7 10" id="KW-0238">DNA-binding</keyword>
<name>F7FW29_ORNAN</name>
<dbReference type="PROSITE" id="PS00658">
    <property type="entry name" value="FORK_HEAD_2"/>
    <property type="match status" value="1"/>
</dbReference>
<dbReference type="GO" id="GO:0000978">
    <property type="term" value="F:RNA polymerase II cis-regulatory region sequence-specific DNA binding"/>
    <property type="evidence" value="ECO:0000318"/>
    <property type="project" value="GO_Central"/>
</dbReference>
<dbReference type="GO" id="GO:0005829">
    <property type="term" value="C:cytosol"/>
    <property type="evidence" value="ECO:0007669"/>
    <property type="project" value="Ensembl"/>
</dbReference>
<dbReference type="PROSITE" id="PS00028">
    <property type="entry name" value="ZINC_FINGER_C2H2_1"/>
    <property type="match status" value="1"/>
</dbReference>
<reference evidence="12" key="2">
    <citation type="submission" date="2025-08" db="UniProtKB">
        <authorList>
            <consortium name="Ensembl"/>
        </authorList>
    </citation>
    <scope>IDENTIFICATION</scope>
    <source>
        <strain evidence="12">Glennie</strain>
    </source>
</reference>
<dbReference type="GO" id="GO:0042826">
    <property type="term" value="F:histone deacetylase binding"/>
    <property type="evidence" value="ECO:0007669"/>
    <property type="project" value="Ensembl"/>
</dbReference>
<evidence type="ECO:0000313" key="13">
    <source>
        <dbReference type="Proteomes" id="UP000002279"/>
    </source>
</evidence>
<protein>
    <submittedName>
        <fullName evidence="12">Forkhead box P3</fullName>
    </submittedName>
</protein>
<evidence type="ECO:0000256" key="5">
    <source>
        <dbReference type="ARBA" id="ARBA00022833"/>
    </source>
</evidence>
<dbReference type="CDD" id="cd20066">
    <property type="entry name" value="FH_FOXP3"/>
    <property type="match status" value="1"/>
</dbReference>
<evidence type="ECO:0000256" key="3">
    <source>
        <dbReference type="ARBA" id="ARBA00022723"/>
    </source>
</evidence>
<evidence type="ECO:0000256" key="6">
    <source>
        <dbReference type="ARBA" id="ARBA00023015"/>
    </source>
</evidence>
<gene>
    <name evidence="12" type="primary">FOXP3</name>
</gene>
<dbReference type="GO" id="GO:0032700">
    <property type="term" value="P:negative regulation of interleukin-17 production"/>
    <property type="evidence" value="ECO:0007669"/>
    <property type="project" value="Ensembl"/>
</dbReference>
<dbReference type="GO" id="GO:0005634">
    <property type="term" value="C:nucleus"/>
    <property type="evidence" value="ECO:0000318"/>
    <property type="project" value="GO_Central"/>
</dbReference>
<evidence type="ECO:0000256" key="10">
    <source>
        <dbReference type="PROSITE-ProRule" id="PRU00089"/>
    </source>
</evidence>
<keyword evidence="13" id="KW-1185">Reference proteome</keyword>
<reference evidence="12" key="3">
    <citation type="submission" date="2025-09" db="UniProtKB">
        <authorList>
            <consortium name="Ensembl"/>
        </authorList>
    </citation>
    <scope>IDENTIFICATION</scope>
    <source>
        <strain evidence="12">Glennie</strain>
    </source>
</reference>
<dbReference type="Ensembl" id="ENSOANT00000021428.2">
    <property type="protein sequence ID" value="ENSOANP00000021425.2"/>
    <property type="gene ID" value="ENSOANG00000013584.2"/>
</dbReference>
<dbReference type="GO" id="GO:0002725">
    <property type="term" value="P:negative regulation of T cell cytokine production"/>
    <property type="evidence" value="ECO:0007669"/>
    <property type="project" value="Ensembl"/>
</dbReference>
<dbReference type="GO" id="GO:0032689">
    <property type="term" value="P:negative regulation of type II interferon production"/>
    <property type="evidence" value="ECO:0007669"/>
    <property type="project" value="Ensembl"/>
</dbReference>
<dbReference type="InterPro" id="IPR036390">
    <property type="entry name" value="WH_DNA-bd_sf"/>
</dbReference>
<dbReference type="GO" id="GO:0045066">
    <property type="term" value="P:regulatory T cell differentiation"/>
    <property type="evidence" value="ECO:0007669"/>
    <property type="project" value="Ensembl"/>
</dbReference>
<dbReference type="GO" id="GO:0042130">
    <property type="term" value="P:negative regulation of T cell proliferation"/>
    <property type="evidence" value="ECO:0007669"/>
    <property type="project" value="Ensembl"/>
</dbReference>
<dbReference type="PRINTS" id="PR00053">
    <property type="entry name" value="FORKHEAD"/>
</dbReference>
<dbReference type="PANTHER" id="PTHR45796:SF5">
    <property type="entry name" value="FORKHEAD BOX PROTEIN P3"/>
    <property type="match status" value="1"/>
</dbReference>
<feature type="DNA-binding region" description="Fork-head" evidence="10">
    <location>
        <begin position="274"/>
        <end position="347"/>
    </location>
</feature>
<dbReference type="GO" id="GO:0005654">
    <property type="term" value="C:nucleoplasm"/>
    <property type="evidence" value="ECO:0007669"/>
    <property type="project" value="Ensembl"/>
</dbReference>
<dbReference type="OMA" id="HCQVDHL"/>
<dbReference type="InterPro" id="IPR032354">
    <property type="entry name" value="FOXP-CC"/>
</dbReference>
<dbReference type="GO" id="GO:0032713">
    <property type="term" value="P:negative regulation of interleukin-4 production"/>
    <property type="evidence" value="ECO:0007669"/>
    <property type="project" value="Ensembl"/>
</dbReference>
<dbReference type="PANTHER" id="PTHR45796">
    <property type="entry name" value="FORKHEAD BOX P, ISOFORM C"/>
    <property type="match status" value="1"/>
</dbReference>
<dbReference type="InterPro" id="IPR013087">
    <property type="entry name" value="Znf_C2H2_type"/>
</dbReference>
<dbReference type="Pfam" id="PF16159">
    <property type="entry name" value="FOXP-CC"/>
    <property type="match status" value="1"/>
</dbReference>
<dbReference type="SUPFAM" id="SSF46785">
    <property type="entry name" value="Winged helix' DNA-binding domain"/>
    <property type="match status" value="1"/>
</dbReference>
<dbReference type="InterPro" id="IPR047413">
    <property type="entry name" value="FH_FOXP3"/>
</dbReference>
<keyword evidence="2" id="KW-0678">Repressor</keyword>
<comment type="subcellular location">
    <subcellularLocation>
        <location evidence="1 10">Nucleus</location>
    </subcellularLocation>
</comment>
<dbReference type="SMART" id="SM00339">
    <property type="entry name" value="FH"/>
    <property type="match status" value="1"/>
</dbReference>
<evidence type="ECO:0000256" key="7">
    <source>
        <dbReference type="ARBA" id="ARBA00023125"/>
    </source>
</evidence>
<keyword evidence="5" id="KW-0862">Zinc</keyword>
<evidence type="ECO:0000256" key="4">
    <source>
        <dbReference type="ARBA" id="ARBA00022771"/>
    </source>
</evidence>
<evidence type="ECO:0000313" key="12">
    <source>
        <dbReference type="Ensembl" id="ENSOANP00000021425.2"/>
    </source>
</evidence>
<dbReference type="GeneTree" id="ENSGT00940000161807"/>
<reference evidence="12 13" key="1">
    <citation type="journal article" date="2008" name="Nature">
        <title>Genome analysis of the platypus reveals unique signatures of evolution.</title>
        <authorList>
            <person name="Warren W.C."/>
            <person name="Hillier L.W."/>
            <person name="Marshall Graves J.A."/>
            <person name="Birney E."/>
            <person name="Ponting C.P."/>
            <person name="Grutzner F."/>
            <person name="Belov K."/>
            <person name="Miller W."/>
            <person name="Clarke L."/>
            <person name="Chinwalla A.T."/>
            <person name="Yang S.P."/>
            <person name="Heger A."/>
            <person name="Locke D.P."/>
            <person name="Miethke P."/>
            <person name="Waters P.D."/>
            <person name="Veyrunes F."/>
            <person name="Fulton L."/>
            <person name="Fulton B."/>
            <person name="Graves T."/>
            <person name="Wallis J."/>
            <person name="Puente X.S."/>
            <person name="Lopez-Otin C."/>
            <person name="Ordonez G.R."/>
            <person name="Eichler E.E."/>
            <person name="Chen L."/>
            <person name="Cheng Z."/>
            <person name="Deakin J.E."/>
            <person name="Alsop A."/>
            <person name="Thompson K."/>
            <person name="Kirby P."/>
            <person name="Papenfuss A.T."/>
            <person name="Wakefield M.J."/>
            <person name="Olender T."/>
            <person name="Lancet D."/>
            <person name="Huttley G.A."/>
            <person name="Smit A.F."/>
            <person name="Pask A."/>
            <person name="Temple-Smith P."/>
            <person name="Batzer M.A."/>
            <person name="Walker J.A."/>
            <person name="Konkel M.K."/>
            <person name="Harris R.S."/>
            <person name="Whittington C.M."/>
            <person name="Wong E.S."/>
            <person name="Gemmell N.J."/>
            <person name="Buschiazzo E."/>
            <person name="Vargas Jentzsch I.M."/>
            <person name="Merkel A."/>
            <person name="Schmitz J."/>
            <person name="Zemann A."/>
            <person name="Churakov G."/>
            <person name="Kriegs J.O."/>
            <person name="Brosius J."/>
            <person name="Murchison E.P."/>
            <person name="Sachidanandam R."/>
            <person name="Smith C."/>
            <person name="Hannon G.J."/>
            <person name="Tsend-Ayush E."/>
            <person name="McMillan D."/>
            <person name="Attenborough R."/>
            <person name="Rens W."/>
            <person name="Ferguson-Smith M."/>
            <person name="Lefevre C.M."/>
            <person name="Sharp J.A."/>
            <person name="Nicholas K.R."/>
            <person name="Ray D.A."/>
            <person name="Kube M."/>
            <person name="Reinhardt R."/>
            <person name="Pringle T.H."/>
            <person name="Taylor J."/>
            <person name="Jones R.C."/>
            <person name="Nixon B."/>
            <person name="Dacheux J.L."/>
            <person name="Niwa H."/>
            <person name="Sekita Y."/>
            <person name="Huang X."/>
            <person name="Stark A."/>
            <person name="Kheradpour P."/>
            <person name="Kellis M."/>
            <person name="Flicek P."/>
            <person name="Chen Y."/>
            <person name="Webber C."/>
            <person name="Hardison R."/>
            <person name="Nelson J."/>
            <person name="Hallsworth-Pepin K."/>
            <person name="Delehaunty K."/>
            <person name="Markovic C."/>
            <person name="Minx P."/>
            <person name="Feng Y."/>
            <person name="Kremitzki C."/>
            <person name="Mitreva M."/>
            <person name="Glasscock J."/>
            <person name="Wylie T."/>
            <person name="Wohldmann P."/>
            <person name="Thiru P."/>
            <person name="Nhan M.N."/>
            <person name="Pohl C.S."/>
            <person name="Smith S.M."/>
            <person name="Hou S."/>
            <person name="Nefedov M."/>
            <person name="de Jong P.J."/>
            <person name="Renfree M.B."/>
            <person name="Mardis E.R."/>
            <person name="Wilson R.K."/>
        </authorList>
    </citation>
    <scope>NUCLEOTIDE SEQUENCE [LARGE SCALE GENOMIC DNA]</scope>
    <source>
        <strain evidence="12 13">Glennie</strain>
    </source>
</reference>
<dbReference type="InParanoid" id="F7FW29"/>
<dbReference type="InterPro" id="IPR036388">
    <property type="entry name" value="WH-like_DNA-bd_sf"/>
</dbReference>
<dbReference type="InterPro" id="IPR050998">
    <property type="entry name" value="FOXP"/>
</dbReference>
<dbReference type="GO" id="GO:0045591">
    <property type="term" value="P:positive regulation of regulatory T cell differentiation"/>
    <property type="evidence" value="ECO:0007669"/>
    <property type="project" value="Ensembl"/>
</dbReference>
<keyword evidence="9 10" id="KW-0539">Nucleus</keyword>
<dbReference type="GO" id="GO:0032703">
    <property type="term" value="P:negative regulation of interleukin-2 production"/>
    <property type="evidence" value="ECO:0007669"/>
    <property type="project" value="Ensembl"/>
</dbReference>
<dbReference type="GO" id="GO:0009615">
    <property type="term" value="P:response to virus"/>
    <property type="evidence" value="ECO:0007669"/>
    <property type="project" value="Ensembl"/>
</dbReference>
<keyword evidence="6" id="KW-0805">Transcription regulation</keyword>
<dbReference type="Gene3D" id="1.10.10.10">
    <property type="entry name" value="Winged helix-like DNA-binding domain superfamily/Winged helix DNA-binding domain"/>
    <property type="match status" value="1"/>
</dbReference>
<dbReference type="FunFam" id="1.10.10.10:FF:000010">
    <property type="entry name" value="Forkhead box P2 isoform B"/>
    <property type="match status" value="1"/>
</dbReference>
<dbReference type="GO" id="GO:0032693">
    <property type="term" value="P:negative regulation of interleukin-10 production"/>
    <property type="evidence" value="ECO:0007669"/>
    <property type="project" value="Ensembl"/>
</dbReference>
<evidence type="ECO:0000256" key="8">
    <source>
        <dbReference type="ARBA" id="ARBA00023163"/>
    </source>
</evidence>
<dbReference type="GO" id="GO:0001228">
    <property type="term" value="F:DNA-binding transcription activator activity, RNA polymerase II-specific"/>
    <property type="evidence" value="ECO:0007669"/>
    <property type="project" value="Ensembl"/>
</dbReference>
<dbReference type="GO" id="GO:0042803">
    <property type="term" value="F:protein homodimerization activity"/>
    <property type="evidence" value="ECO:0007669"/>
    <property type="project" value="Ensembl"/>
</dbReference>
<accession>F7FW29</accession>
<keyword evidence="3" id="KW-0479">Metal-binding</keyword>
<dbReference type="Gene3D" id="1.20.5.340">
    <property type="match status" value="1"/>
</dbReference>
<evidence type="ECO:0000259" key="11">
    <source>
        <dbReference type="PROSITE" id="PS50039"/>
    </source>
</evidence>
<dbReference type="GO" id="GO:0006357">
    <property type="term" value="P:regulation of transcription by RNA polymerase II"/>
    <property type="evidence" value="ECO:0000318"/>
    <property type="project" value="GO_Central"/>
</dbReference>
<dbReference type="FunCoup" id="F7FW29">
    <property type="interactions" value="256"/>
</dbReference>
<dbReference type="PROSITE" id="PS50039">
    <property type="entry name" value="FORK_HEAD_3"/>
    <property type="match status" value="1"/>
</dbReference>
<dbReference type="Proteomes" id="UP000002279">
    <property type="component" value="Chromosome 6"/>
</dbReference>
<evidence type="ECO:0000256" key="9">
    <source>
        <dbReference type="ARBA" id="ARBA00023242"/>
    </source>
</evidence>
<dbReference type="Pfam" id="PF00250">
    <property type="entry name" value="Forkhead"/>
    <property type="match status" value="1"/>
</dbReference>
<sequence length="365" mass="41290">SASPAQAVIRIRDSALAPHPVSPQLPAFPIMMVTPPPGRLSTSPHLQALLQDKQQFVQQLSIENRGRTPFLHVTPLSSPSLLNVPPPTGVFSLKARPAQLYPGYCSVSTENLLSPLLPSAAPSSPDGSHPLLANGACRWPGCEKVFEESKEFLKHFHTDHRMDEKGRAQCLVQKEVVQSLEQQLVLEKEKLSAMQAHLTGKLSLPKLPSSISTEKPNGCLPGTLSPSLATAWPSSKESPDSLFAMRRHLWSSHGVSMCPDILHNMEYFKFNNMRPPFTYATLIRWAILEAPEKQRTLNEIYHWFTRMFAYFRNQPATWKNAIRHNLSLHKCFVRVENEKGAVWTVDEVEYRRKRSQRPSRYRHQP</sequence>
<evidence type="ECO:0000256" key="2">
    <source>
        <dbReference type="ARBA" id="ARBA00022491"/>
    </source>
</evidence>
<dbReference type="InterPro" id="IPR030456">
    <property type="entry name" value="TF_fork_head_CS_2"/>
</dbReference>
<dbReference type="GO" id="GO:0001227">
    <property type="term" value="F:DNA-binding transcription repressor activity, RNA polymerase II-specific"/>
    <property type="evidence" value="ECO:0000318"/>
    <property type="project" value="GO_Central"/>
</dbReference>
<organism evidence="12 13">
    <name type="scientific">Ornithorhynchus anatinus</name>
    <name type="common">Duckbill platypus</name>
    <dbReference type="NCBI Taxonomy" id="9258"/>
    <lineage>
        <taxon>Eukaryota</taxon>
        <taxon>Metazoa</taxon>
        <taxon>Chordata</taxon>
        <taxon>Craniata</taxon>
        <taxon>Vertebrata</taxon>
        <taxon>Euteleostomi</taxon>
        <taxon>Mammalia</taxon>
        <taxon>Monotremata</taxon>
        <taxon>Ornithorhynchidae</taxon>
        <taxon>Ornithorhynchus</taxon>
    </lineage>
</organism>
<dbReference type="AlphaFoldDB" id="F7FW29"/>
<feature type="domain" description="Fork-head" evidence="11">
    <location>
        <begin position="274"/>
        <end position="347"/>
    </location>
</feature>
<dbReference type="GO" id="GO:2000320">
    <property type="term" value="P:negative regulation of T-helper 17 cell differentiation"/>
    <property type="evidence" value="ECO:0007669"/>
    <property type="project" value="Ensembl"/>
</dbReference>
<dbReference type="GO" id="GO:0008270">
    <property type="term" value="F:zinc ion binding"/>
    <property type="evidence" value="ECO:0007669"/>
    <property type="project" value="UniProtKB-KW"/>
</dbReference>
<proteinExistence type="predicted"/>
<dbReference type="InterPro" id="IPR001766">
    <property type="entry name" value="Fork_head_dom"/>
</dbReference>